<name>A0A838XKY2_9ACTN</name>
<dbReference type="Proteomes" id="UP000550354">
    <property type="component" value="Unassembled WGS sequence"/>
</dbReference>
<organism evidence="3 4">
    <name type="scientific">Aeromicrobium phoceense</name>
    <dbReference type="NCBI Taxonomy" id="2754045"/>
    <lineage>
        <taxon>Bacteria</taxon>
        <taxon>Bacillati</taxon>
        <taxon>Actinomycetota</taxon>
        <taxon>Actinomycetes</taxon>
        <taxon>Propionibacteriales</taxon>
        <taxon>Nocardioidaceae</taxon>
        <taxon>Aeromicrobium</taxon>
    </lineage>
</organism>
<dbReference type="AlphaFoldDB" id="A0A838XKY2"/>
<feature type="signal peptide" evidence="2">
    <location>
        <begin position="1"/>
        <end position="35"/>
    </location>
</feature>
<evidence type="ECO:0000313" key="3">
    <source>
        <dbReference type="EMBL" id="MBA4609651.1"/>
    </source>
</evidence>
<proteinExistence type="predicted"/>
<keyword evidence="4" id="KW-1185">Reference proteome</keyword>
<evidence type="ECO:0000313" key="4">
    <source>
        <dbReference type="Proteomes" id="UP000550354"/>
    </source>
</evidence>
<feature type="chain" id="PRO_5032440381" description="DUF4349 domain-containing protein" evidence="2">
    <location>
        <begin position="36"/>
        <end position="156"/>
    </location>
</feature>
<dbReference type="EMBL" id="JACEOG010000002">
    <property type="protein sequence ID" value="MBA4609651.1"/>
    <property type="molecule type" value="Genomic_DNA"/>
</dbReference>
<comment type="caution">
    <text evidence="3">The sequence shown here is derived from an EMBL/GenBank/DDBJ whole genome shotgun (WGS) entry which is preliminary data.</text>
</comment>
<dbReference type="PROSITE" id="PS51257">
    <property type="entry name" value="PROKAR_LIPOPROTEIN"/>
    <property type="match status" value="1"/>
</dbReference>
<evidence type="ECO:0000256" key="1">
    <source>
        <dbReference type="SAM" id="MobiDB-lite"/>
    </source>
</evidence>
<gene>
    <name evidence="3" type="ORF">H1W00_14290</name>
</gene>
<evidence type="ECO:0000256" key="2">
    <source>
        <dbReference type="SAM" id="SignalP"/>
    </source>
</evidence>
<feature type="region of interest" description="Disordered" evidence="1">
    <location>
        <begin position="83"/>
        <end position="111"/>
    </location>
</feature>
<evidence type="ECO:0008006" key="5">
    <source>
        <dbReference type="Google" id="ProtNLM"/>
    </source>
</evidence>
<protein>
    <recommendedName>
        <fullName evidence="5">DUF4349 domain-containing protein</fullName>
    </recommendedName>
</protein>
<accession>A0A838XKY2</accession>
<dbReference type="RefSeq" id="WP_181756498.1">
    <property type="nucleotide sequence ID" value="NZ_JACEOG010000002.1"/>
</dbReference>
<feature type="compositionally biased region" description="Polar residues" evidence="1">
    <location>
        <begin position="86"/>
        <end position="97"/>
    </location>
</feature>
<sequence>MTAEDRRTPARLDPCGRLVARCLVVLVVLMTAACASPTQDASLAAHDGLAATATAREALDQHERGRSTTPVLEVTLEAAATELSGAMSTTATLTPETEGQRSDLDQVRSALSEASDAVTDARSSVAAGTGLRLAREDVAAAERSLRDVVDQIGPPR</sequence>
<reference evidence="3 4" key="1">
    <citation type="submission" date="2020-07" db="EMBL/GenBank/DDBJ databases">
        <title>Draft genome and description of Aeromicrobium phoceense strain Marseille-Q0843 isolated from healthy skin swab.</title>
        <authorList>
            <person name="Boxberger M."/>
            <person name="La Scola B."/>
        </authorList>
    </citation>
    <scope>NUCLEOTIDE SEQUENCE [LARGE SCALE GENOMIC DNA]</scope>
    <source>
        <strain evidence="3 4">Marseille-Q0843</strain>
    </source>
</reference>
<keyword evidence="2" id="KW-0732">Signal</keyword>